<gene>
    <name evidence="1" type="ORF">GCM10022395_29940</name>
</gene>
<reference evidence="2" key="1">
    <citation type="journal article" date="2019" name="Int. J. Syst. Evol. Microbiol.">
        <title>The Global Catalogue of Microorganisms (GCM) 10K type strain sequencing project: providing services to taxonomists for standard genome sequencing and annotation.</title>
        <authorList>
            <consortium name="The Broad Institute Genomics Platform"/>
            <consortium name="The Broad Institute Genome Sequencing Center for Infectious Disease"/>
            <person name="Wu L."/>
            <person name="Ma J."/>
        </authorList>
    </citation>
    <scope>NUCLEOTIDE SEQUENCE [LARGE SCALE GENOMIC DNA]</scope>
    <source>
        <strain evidence="2">JCM 17111</strain>
    </source>
</reference>
<evidence type="ECO:0000313" key="2">
    <source>
        <dbReference type="Proteomes" id="UP001500954"/>
    </source>
</evidence>
<dbReference type="Gene3D" id="3.40.1260.10">
    <property type="entry name" value="DsrEFH-like"/>
    <property type="match status" value="1"/>
</dbReference>
<accession>A0ABP6YBA8</accession>
<protein>
    <recommendedName>
        <fullName evidence="3">DsrE/DsrF-like family protein</fullName>
    </recommendedName>
</protein>
<comment type="caution">
    <text evidence="1">The sequence shown here is derived from an EMBL/GenBank/DDBJ whole genome shotgun (WGS) entry which is preliminary data.</text>
</comment>
<dbReference type="EMBL" id="BAABCY010000079">
    <property type="protein sequence ID" value="GAA3579317.1"/>
    <property type="molecule type" value="Genomic_DNA"/>
</dbReference>
<dbReference type="InterPro" id="IPR032836">
    <property type="entry name" value="DsrE2-like"/>
</dbReference>
<evidence type="ECO:0000313" key="1">
    <source>
        <dbReference type="EMBL" id="GAA3579317.1"/>
    </source>
</evidence>
<proteinExistence type="predicted"/>
<organism evidence="1 2">
    <name type="scientific">Snuella lapsa</name>
    <dbReference type="NCBI Taxonomy" id="870481"/>
    <lineage>
        <taxon>Bacteria</taxon>
        <taxon>Pseudomonadati</taxon>
        <taxon>Bacteroidota</taxon>
        <taxon>Flavobacteriia</taxon>
        <taxon>Flavobacteriales</taxon>
        <taxon>Flavobacteriaceae</taxon>
        <taxon>Snuella</taxon>
    </lineage>
</organism>
<dbReference type="PANTHER" id="PTHR37691">
    <property type="entry name" value="BLR3518 PROTEIN"/>
    <property type="match status" value="1"/>
</dbReference>
<name>A0ABP6YBA8_9FLAO</name>
<dbReference type="InterPro" id="IPR027396">
    <property type="entry name" value="DsrEFH-like"/>
</dbReference>
<keyword evidence="2" id="KW-1185">Reference proteome</keyword>
<dbReference type="Pfam" id="PF13686">
    <property type="entry name" value="DrsE_2"/>
    <property type="match status" value="1"/>
</dbReference>
<sequence length="137" mass="15440">MKNILAGIILTFTLFSTNAQDTNQRIIIDVTSTNFKVYQSVLLTLKIMTASHPNTQFDVIAYGEAVPMMMKNRSVVADQILKYQNNDNITFTACEVSMSLFNIKREQLLDGILTVENAIDEIVKKQEKGWGYIKSGI</sequence>
<dbReference type="SUPFAM" id="SSF75169">
    <property type="entry name" value="DsrEFH-like"/>
    <property type="match status" value="1"/>
</dbReference>
<dbReference type="PANTHER" id="PTHR37691:SF1">
    <property type="entry name" value="BLR3518 PROTEIN"/>
    <property type="match status" value="1"/>
</dbReference>
<dbReference type="Proteomes" id="UP001500954">
    <property type="component" value="Unassembled WGS sequence"/>
</dbReference>
<dbReference type="RefSeq" id="WP_345007168.1">
    <property type="nucleotide sequence ID" value="NZ_BAABCY010000079.1"/>
</dbReference>
<evidence type="ECO:0008006" key="3">
    <source>
        <dbReference type="Google" id="ProtNLM"/>
    </source>
</evidence>